<gene>
    <name evidence="4" type="primary">DHRS11_8</name>
    <name evidence="4" type="ORF">GWK47_044230</name>
</gene>
<dbReference type="InterPro" id="IPR002347">
    <property type="entry name" value="SDR_fam"/>
</dbReference>
<reference evidence="4" key="1">
    <citation type="submission" date="2020-07" db="EMBL/GenBank/DDBJ databases">
        <title>The High-quality genome of the commercially important snow crab, Chionoecetes opilio.</title>
        <authorList>
            <person name="Jeong J.-H."/>
            <person name="Ryu S."/>
        </authorList>
    </citation>
    <scope>NUCLEOTIDE SEQUENCE</scope>
    <source>
        <strain evidence="4">MADBK_172401_WGS</strain>
        <tissue evidence="4">Digestive gland</tissue>
    </source>
</reference>
<dbReference type="GO" id="GO:0016616">
    <property type="term" value="F:oxidoreductase activity, acting on the CH-OH group of donors, NAD or NADP as acceptor"/>
    <property type="evidence" value="ECO:0007669"/>
    <property type="project" value="UniProtKB-ARBA"/>
</dbReference>
<organism evidence="4 5">
    <name type="scientific">Chionoecetes opilio</name>
    <name type="common">Atlantic snow crab</name>
    <name type="synonym">Cancer opilio</name>
    <dbReference type="NCBI Taxonomy" id="41210"/>
    <lineage>
        <taxon>Eukaryota</taxon>
        <taxon>Metazoa</taxon>
        <taxon>Ecdysozoa</taxon>
        <taxon>Arthropoda</taxon>
        <taxon>Crustacea</taxon>
        <taxon>Multicrustacea</taxon>
        <taxon>Malacostraca</taxon>
        <taxon>Eumalacostraca</taxon>
        <taxon>Eucarida</taxon>
        <taxon>Decapoda</taxon>
        <taxon>Pleocyemata</taxon>
        <taxon>Brachyura</taxon>
        <taxon>Eubrachyura</taxon>
        <taxon>Majoidea</taxon>
        <taxon>Majidae</taxon>
        <taxon>Chionoecetes</taxon>
    </lineage>
</organism>
<name>A0A8J5CVS4_CHIOP</name>
<dbReference type="Proteomes" id="UP000770661">
    <property type="component" value="Unassembled WGS sequence"/>
</dbReference>
<keyword evidence="2" id="KW-0560">Oxidoreductase</keyword>
<dbReference type="Gene3D" id="3.40.50.720">
    <property type="entry name" value="NAD(P)-binding Rossmann-like Domain"/>
    <property type="match status" value="2"/>
</dbReference>
<keyword evidence="5" id="KW-1185">Reference proteome</keyword>
<dbReference type="PRINTS" id="PR00081">
    <property type="entry name" value="GDHRDH"/>
</dbReference>
<comment type="caution">
    <text evidence="4">The sequence shown here is derived from an EMBL/GenBank/DDBJ whole genome shotgun (WGS) entry which is preliminary data.</text>
</comment>
<evidence type="ECO:0000256" key="1">
    <source>
        <dbReference type="ARBA" id="ARBA00006484"/>
    </source>
</evidence>
<evidence type="ECO:0000313" key="5">
    <source>
        <dbReference type="Proteomes" id="UP000770661"/>
    </source>
</evidence>
<dbReference type="EMBL" id="JACEEZ010009313">
    <property type="protein sequence ID" value="KAG0722581.1"/>
    <property type="molecule type" value="Genomic_DNA"/>
</dbReference>
<evidence type="ECO:0000256" key="3">
    <source>
        <dbReference type="RuleBase" id="RU000363"/>
    </source>
</evidence>
<dbReference type="CDD" id="cd05233">
    <property type="entry name" value="SDR_c"/>
    <property type="match status" value="1"/>
</dbReference>
<evidence type="ECO:0000313" key="4">
    <source>
        <dbReference type="EMBL" id="KAG0722581.1"/>
    </source>
</evidence>
<accession>A0A8J5CVS4</accession>
<dbReference type="SUPFAM" id="SSF51735">
    <property type="entry name" value="NAD(P)-binding Rossmann-fold domains"/>
    <property type="match status" value="2"/>
</dbReference>
<dbReference type="OrthoDB" id="6136459at2759"/>
<dbReference type="PANTHER" id="PTHR43115">
    <property type="entry name" value="DEHYDROGENASE/REDUCTASE SDR FAMILY MEMBER 11"/>
    <property type="match status" value="1"/>
</dbReference>
<dbReference type="Pfam" id="PF00106">
    <property type="entry name" value="adh_short"/>
    <property type="match status" value="2"/>
</dbReference>
<sequence>MRERGVDDGHVIHLNSSEWAPGFLAGDGAVVGRLALVTGPSAGIGASVTRRLVAEGMRVVGAARSVERVQALADELKGHPGTLIPNKCDITKDDQVVSMFARIKRELGGVDVCVNNAGLAVLKDLLEGSPEEWCSMLDLNVVAVCLCTREAVASMRERDVDDGHVLQLNRMERWSGRVALVTGASAGIGASVTRRLVAEGMRVVGAARSVERVQALADELKGQPGTLIPIKYDITKDDQVVSMFARIKRELGGVDVCVNNAGLAVLKDLLEGSPKEWRRMLDLNVVALCLCTRETVASMRERGVDDGHVIHLNSITGHYIHELPGFQFYCGTKHMVTTLTEALRLELRRTNSKIRISSISPDRVETEFAINTGMSQDAAHQFYQTRPRIQADDVTDSLIHVLAAPPHVQIHDVLIWPL</sequence>
<dbReference type="FunFam" id="3.40.50.720:FF:000047">
    <property type="entry name" value="NADP-dependent L-serine/L-allo-threonine dehydrogenase"/>
    <property type="match status" value="1"/>
</dbReference>
<dbReference type="PANTHER" id="PTHR43115:SF4">
    <property type="entry name" value="DEHYDROGENASE_REDUCTASE SDR FAMILY MEMBER 11"/>
    <property type="match status" value="1"/>
</dbReference>
<dbReference type="InterPro" id="IPR036291">
    <property type="entry name" value="NAD(P)-bd_dom_sf"/>
</dbReference>
<dbReference type="AlphaFoldDB" id="A0A8J5CVS4"/>
<proteinExistence type="inferred from homology"/>
<protein>
    <submittedName>
        <fullName evidence="4">Dehydrogenase/reductase SDR family member 11</fullName>
    </submittedName>
</protein>
<comment type="similarity">
    <text evidence="1 3">Belongs to the short-chain dehydrogenases/reductases (SDR) family.</text>
</comment>
<dbReference type="PRINTS" id="PR00080">
    <property type="entry name" value="SDRFAMILY"/>
</dbReference>
<evidence type="ECO:0000256" key="2">
    <source>
        <dbReference type="ARBA" id="ARBA00023002"/>
    </source>
</evidence>